<keyword evidence="1" id="KW-0472">Membrane</keyword>
<dbReference type="Proteomes" id="UP000183063">
    <property type="component" value="Unassembled WGS sequence"/>
</dbReference>
<dbReference type="AlphaFoldDB" id="A0A1H8UX97"/>
<gene>
    <name evidence="2" type="ORF">RTCCBAU85039_5776</name>
    <name evidence="3" type="ORF">SAMN05216228_103715</name>
</gene>
<dbReference type="Proteomes" id="UP000198939">
    <property type="component" value="Unassembled WGS sequence"/>
</dbReference>
<dbReference type="EMBL" id="FNXB01000048">
    <property type="protein sequence ID" value="SEI18072.1"/>
    <property type="molecule type" value="Genomic_DNA"/>
</dbReference>
<name>A0A1H8UX97_9HYPH</name>
<evidence type="ECO:0000313" key="4">
    <source>
        <dbReference type="Proteomes" id="UP000183063"/>
    </source>
</evidence>
<accession>A0A1H8UX97</accession>
<keyword evidence="5" id="KW-1185">Reference proteome</keyword>
<sequence>MPEDWFTMIVGKGNVNEGLLRIIGFIVIFIGGFGTLFWWLLR</sequence>
<evidence type="ECO:0000256" key="1">
    <source>
        <dbReference type="SAM" id="Phobius"/>
    </source>
</evidence>
<evidence type="ECO:0000313" key="2">
    <source>
        <dbReference type="EMBL" id="SEI18072.1"/>
    </source>
</evidence>
<feature type="transmembrane region" description="Helical" evidence="1">
    <location>
        <begin position="20"/>
        <end position="41"/>
    </location>
</feature>
<keyword evidence="1" id="KW-0812">Transmembrane</keyword>
<evidence type="ECO:0000313" key="5">
    <source>
        <dbReference type="Proteomes" id="UP000198939"/>
    </source>
</evidence>
<keyword evidence="1" id="KW-1133">Transmembrane helix</keyword>
<organism evidence="2 4">
    <name type="scientific">Rhizobium tibeticum</name>
    <dbReference type="NCBI Taxonomy" id="501024"/>
    <lineage>
        <taxon>Bacteria</taxon>
        <taxon>Pseudomonadati</taxon>
        <taxon>Pseudomonadota</taxon>
        <taxon>Alphaproteobacteria</taxon>
        <taxon>Hyphomicrobiales</taxon>
        <taxon>Rhizobiaceae</taxon>
        <taxon>Rhizobium/Agrobacterium group</taxon>
        <taxon>Rhizobium</taxon>
    </lineage>
</organism>
<protein>
    <submittedName>
        <fullName evidence="2">Uncharacterized protein</fullName>
    </submittedName>
</protein>
<dbReference type="EMBL" id="FOCV01000037">
    <property type="protein sequence ID" value="SEP07779.1"/>
    <property type="molecule type" value="Genomic_DNA"/>
</dbReference>
<proteinExistence type="predicted"/>
<reference evidence="3 5" key="3">
    <citation type="submission" date="2016-10" db="EMBL/GenBank/DDBJ databases">
        <authorList>
            <person name="Varghese N."/>
            <person name="Submissions S."/>
        </authorList>
    </citation>
    <scope>NUCLEOTIDE SEQUENCE [LARGE SCALE GENOMIC DNA]</scope>
    <source>
        <strain evidence="3 5">CGMCC 1.7071</strain>
    </source>
</reference>
<reference evidence="4" key="1">
    <citation type="submission" date="2016-10" db="EMBL/GenBank/DDBJ databases">
        <authorList>
            <person name="Wibberg D."/>
        </authorList>
    </citation>
    <scope>NUCLEOTIDE SEQUENCE [LARGE SCALE GENOMIC DNA]</scope>
</reference>
<reference evidence="2" key="2">
    <citation type="submission" date="2016-10" db="EMBL/GenBank/DDBJ databases">
        <authorList>
            <person name="de Groot N.N."/>
        </authorList>
    </citation>
    <scope>NUCLEOTIDE SEQUENCE [LARGE SCALE GENOMIC DNA]</scope>
    <source>
        <strain evidence="2">CCBAU85039</strain>
    </source>
</reference>
<evidence type="ECO:0000313" key="3">
    <source>
        <dbReference type="EMBL" id="SEP07779.1"/>
    </source>
</evidence>